<reference evidence="3" key="1">
    <citation type="journal article" date="2019" name="Int. J. Syst. Evol. Microbiol.">
        <title>The Global Catalogue of Microorganisms (GCM) 10K type strain sequencing project: providing services to taxonomists for standard genome sequencing and annotation.</title>
        <authorList>
            <consortium name="The Broad Institute Genomics Platform"/>
            <consortium name="The Broad Institute Genome Sequencing Center for Infectious Disease"/>
            <person name="Wu L."/>
            <person name="Ma J."/>
        </authorList>
    </citation>
    <scope>NUCLEOTIDE SEQUENCE [LARGE SCALE GENOMIC DNA]</scope>
    <source>
        <strain evidence="3">CGMCC 1.16026</strain>
    </source>
</reference>
<feature type="transmembrane region" description="Helical" evidence="1">
    <location>
        <begin position="100"/>
        <end position="118"/>
    </location>
</feature>
<evidence type="ECO:0000313" key="3">
    <source>
        <dbReference type="Proteomes" id="UP001596391"/>
    </source>
</evidence>
<gene>
    <name evidence="2" type="ORF">ACFQBQ_10030</name>
</gene>
<keyword evidence="1" id="KW-0812">Transmembrane</keyword>
<comment type="caution">
    <text evidence="2">The sequence shown here is derived from an EMBL/GenBank/DDBJ whole genome shotgun (WGS) entry which is preliminary data.</text>
</comment>
<protein>
    <recommendedName>
        <fullName evidence="4">DUF4126 domain-containing protein</fullName>
    </recommendedName>
</protein>
<proteinExistence type="predicted"/>
<sequence>MLSALLFGIVSGSRTFTGIMVLSWFVLTQRIPMQHSRLQVIGGVVLVAFFTLAALSEWIYDVMPFARSRKELQPRIARLCTGGLCGAVSAAAIMEPIAGGVILGLIGATIGTQLCFGLRQLFCKWFGRDLPAGLLESAIFLGFAVLSAVLLRHDAIHSQAIEMRMMH</sequence>
<evidence type="ECO:0000256" key="1">
    <source>
        <dbReference type="SAM" id="Phobius"/>
    </source>
</evidence>
<organism evidence="2 3">
    <name type="scientific">Granulicella cerasi</name>
    <dbReference type="NCBI Taxonomy" id="741063"/>
    <lineage>
        <taxon>Bacteria</taxon>
        <taxon>Pseudomonadati</taxon>
        <taxon>Acidobacteriota</taxon>
        <taxon>Terriglobia</taxon>
        <taxon>Terriglobales</taxon>
        <taxon>Acidobacteriaceae</taxon>
        <taxon>Granulicella</taxon>
    </lineage>
</organism>
<keyword evidence="3" id="KW-1185">Reference proteome</keyword>
<keyword evidence="1" id="KW-0472">Membrane</keyword>
<feature type="transmembrane region" description="Helical" evidence="1">
    <location>
        <begin position="38"/>
        <end position="55"/>
    </location>
</feature>
<evidence type="ECO:0000313" key="2">
    <source>
        <dbReference type="EMBL" id="MFC6645909.1"/>
    </source>
</evidence>
<dbReference type="EMBL" id="JBHSWI010000001">
    <property type="protein sequence ID" value="MFC6645909.1"/>
    <property type="molecule type" value="Genomic_DNA"/>
</dbReference>
<dbReference type="RefSeq" id="WP_263369619.1">
    <property type="nucleotide sequence ID" value="NZ_JAGSYD010000001.1"/>
</dbReference>
<accession>A0ABW1Z9W7</accession>
<feature type="transmembrane region" description="Helical" evidence="1">
    <location>
        <begin position="130"/>
        <end position="151"/>
    </location>
</feature>
<dbReference type="Proteomes" id="UP001596391">
    <property type="component" value="Unassembled WGS sequence"/>
</dbReference>
<evidence type="ECO:0008006" key="4">
    <source>
        <dbReference type="Google" id="ProtNLM"/>
    </source>
</evidence>
<feature type="transmembrane region" description="Helical" evidence="1">
    <location>
        <begin position="76"/>
        <end position="94"/>
    </location>
</feature>
<keyword evidence="1" id="KW-1133">Transmembrane helix</keyword>
<name>A0ABW1Z9W7_9BACT</name>